<accession>T1JSG6</accession>
<organism evidence="1 2">
    <name type="scientific">Tetranychus urticae</name>
    <name type="common">Two-spotted spider mite</name>
    <dbReference type="NCBI Taxonomy" id="32264"/>
    <lineage>
        <taxon>Eukaryota</taxon>
        <taxon>Metazoa</taxon>
        <taxon>Ecdysozoa</taxon>
        <taxon>Arthropoda</taxon>
        <taxon>Chelicerata</taxon>
        <taxon>Arachnida</taxon>
        <taxon>Acari</taxon>
        <taxon>Acariformes</taxon>
        <taxon>Trombidiformes</taxon>
        <taxon>Prostigmata</taxon>
        <taxon>Eleutherengona</taxon>
        <taxon>Raphignathae</taxon>
        <taxon>Tetranychoidea</taxon>
        <taxon>Tetranychidae</taxon>
        <taxon>Tetranychus</taxon>
    </lineage>
</organism>
<sequence length="22" mass="2579">MIRQQIILYSETFGSPPNERKA</sequence>
<dbReference type="HOGENOM" id="CLU_3425223_0_0_1"/>
<reference evidence="1" key="2">
    <citation type="submission" date="2015-06" db="UniProtKB">
        <authorList>
            <consortium name="EnsemblMetazoa"/>
        </authorList>
    </citation>
    <scope>IDENTIFICATION</scope>
</reference>
<keyword evidence="2" id="KW-1185">Reference proteome</keyword>
<dbReference type="AlphaFoldDB" id="T1JSG6"/>
<dbReference type="Proteomes" id="UP000015104">
    <property type="component" value="Unassembled WGS sequence"/>
</dbReference>
<dbReference type="EMBL" id="CAEY01000461">
    <property type="status" value="NOT_ANNOTATED_CDS"/>
    <property type="molecule type" value="Genomic_DNA"/>
</dbReference>
<evidence type="ECO:0000313" key="1">
    <source>
        <dbReference type="EnsemblMetazoa" id="tetur01g10440.1"/>
    </source>
</evidence>
<proteinExistence type="predicted"/>
<reference evidence="2" key="1">
    <citation type="submission" date="2011-08" db="EMBL/GenBank/DDBJ databases">
        <authorList>
            <person name="Rombauts S."/>
        </authorList>
    </citation>
    <scope>NUCLEOTIDE SEQUENCE</scope>
    <source>
        <strain evidence="2">London</strain>
    </source>
</reference>
<evidence type="ECO:0000313" key="2">
    <source>
        <dbReference type="Proteomes" id="UP000015104"/>
    </source>
</evidence>
<protein>
    <submittedName>
        <fullName evidence="1">Uncharacterized protein</fullName>
    </submittedName>
</protein>
<dbReference type="EnsemblMetazoa" id="tetur01g10440.1">
    <property type="protein sequence ID" value="tetur01g10440.1"/>
    <property type="gene ID" value="tetur01g10440"/>
</dbReference>
<name>T1JSG6_TETUR</name>